<evidence type="ECO:0000313" key="5">
    <source>
        <dbReference type="EMBL" id="MBT2132703.1"/>
    </source>
</evidence>
<gene>
    <name evidence="5" type="ORF">KK137_00015</name>
</gene>
<dbReference type="EMBL" id="JAHFVK010000001">
    <property type="protein sequence ID" value="MBT2132703.1"/>
    <property type="molecule type" value="Genomic_DNA"/>
</dbReference>
<evidence type="ECO:0000313" key="6">
    <source>
        <dbReference type="Proteomes" id="UP000811255"/>
    </source>
</evidence>
<evidence type="ECO:0000256" key="2">
    <source>
        <dbReference type="ARBA" id="ARBA00022722"/>
    </source>
</evidence>
<dbReference type="Pfam" id="PF18743">
    <property type="entry name" value="AHJR-like"/>
    <property type="match status" value="1"/>
</dbReference>
<accession>A0ABS5W0E4</accession>
<dbReference type="Pfam" id="PF01934">
    <property type="entry name" value="HepT-like"/>
    <property type="match status" value="1"/>
</dbReference>
<evidence type="ECO:0000256" key="1">
    <source>
        <dbReference type="ARBA" id="ARBA00022649"/>
    </source>
</evidence>
<dbReference type="Proteomes" id="UP000811255">
    <property type="component" value="Unassembled WGS sequence"/>
</dbReference>
<keyword evidence="2" id="KW-0540">Nuclease</keyword>
<name>A0ABS5W0E4_9SPHN</name>
<keyword evidence="1" id="KW-1277">Toxin-antitoxin system</keyword>
<keyword evidence="3" id="KW-0378">Hydrolase</keyword>
<protein>
    <recommendedName>
        <fullName evidence="4">REase AHJR-like domain-containing protein</fullName>
    </recommendedName>
</protein>
<evidence type="ECO:0000256" key="3">
    <source>
        <dbReference type="ARBA" id="ARBA00022801"/>
    </source>
</evidence>
<dbReference type="InterPro" id="IPR040902">
    <property type="entry name" value="AHJR-like"/>
</dbReference>
<organism evidence="5 6">
    <name type="scientific">Croceibacterium selenioxidans</name>
    <dbReference type="NCBI Taxonomy" id="2838833"/>
    <lineage>
        <taxon>Bacteria</taxon>
        <taxon>Pseudomonadati</taxon>
        <taxon>Pseudomonadota</taxon>
        <taxon>Alphaproteobacteria</taxon>
        <taxon>Sphingomonadales</taxon>
        <taxon>Erythrobacteraceae</taxon>
        <taxon>Croceibacterium</taxon>
    </lineage>
</organism>
<evidence type="ECO:0000259" key="4">
    <source>
        <dbReference type="Pfam" id="PF18743"/>
    </source>
</evidence>
<comment type="caution">
    <text evidence="5">The sequence shown here is derived from an EMBL/GenBank/DDBJ whole genome shotgun (WGS) entry which is preliminary data.</text>
</comment>
<reference evidence="5 6" key="1">
    <citation type="submission" date="2021-05" db="EMBL/GenBank/DDBJ databases">
        <title>Croceibacterium sp. LX-88 genome sequence.</title>
        <authorList>
            <person name="Luo X."/>
        </authorList>
    </citation>
    <scope>NUCLEOTIDE SEQUENCE [LARGE SCALE GENOMIC DNA]</scope>
    <source>
        <strain evidence="5 6">LX-88</strain>
    </source>
</reference>
<keyword evidence="6" id="KW-1185">Reference proteome</keyword>
<sequence length="226" mass="24615">MTSSPRQTAYADAEREVLERLRSRYEQQGSTFVVAPDASLLPEFLGPYIPDAIVQTGDKTIAIEVKHGQSPVTQARLRDLRRIFDGHPDWQLLVVYAPSGPLQSLTIPSATPSAIRMRLDDVHRLNKAGFVDAALVMGWSLLEACLQLVGETDSAKPRTPGTVVQTLAANGHISPGEEQQLRSLIEVRNRIVHGDVAAQSTGSDVELVLRTVENIISDIESGDTAK</sequence>
<proteinExistence type="predicted"/>
<dbReference type="RefSeq" id="WP_214533759.1">
    <property type="nucleotide sequence ID" value="NZ_JAHFVK010000001.1"/>
</dbReference>
<dbReference type="InterPro" id="IPR008201">
    <property type="entry name" value="HepT-like"/>
</dbReference>
<feature type="domain" description="REase AHJR-like" evidence="4">
    <location>
        <begin position="10"/>
        <end position="126"/>
    </location>
</feature>